<keyword evidence="3 4" id="KW-0788">Thiol protease</keyword>
<dbReference type="InterPro" id="IPR004134">
    <property type="entry name" value="Peptidase_C1B"/>
</dbReference>
<sequence length="439" mass="51346">MIIDNIMLEEFEKRFKSDKEANIIKNTIAKNGIYASSFNNDILSRHNQEFSNEIKTGEITNQKSSGRCWIFASLNMARISAMEKMQVKDLEFSENYFYFFEKIEKANTFFENIIQFGLDLDFNDRLMQIFLSNPISDGGYWEWYISLNKKYGIVPKSVMNETFHSENTAIFEQSLNLVAKKHALKMINAHKQNKDNILQDLKKEALYEIYNICVKALGMPPRTFDFEYRDKDDNFHRETNMTPIEFYNKFVGDELDQKITLVTDPREIYPYGRVIESKYFKTSIEGKTNYTLNVPMEELKRATIRSILDNKSVWFACDVSQFIDRQTGILDSELYDLNNILGSEDTLTKAEKLQLGIVVPNHAMNFIGVDLDNNENPIKWKVENSWGDKTGKKGIYSMSDKWFEDFNFECVVDKKYVDEKYLKGLEEESILLEAWDPLA</sequence>
<reference evidence="5" key="1">
    <citation type="submission" date="2021-06" db="EMBL/GenBank/DDBJ databases">
        <title>Novel Mycoplasma species detected in California sea lions (Zalophus californianus) from the USA.</title>
        <authorList>
            <person name="Volokhov D.V."/>
            <person name="Furtak V.A."/>
            <person name="Zagorodnyaya T.A."/>
        </authorList>
    </citation>
    <scope>NUCLEOTIDE SEQUENCE [LARGE SCALE GENOMIC DNA]</scope>
    <source>
        <strain evidence="5">CSL 5346</strain>
    </source>
</reference>
<keyword evidence="2 4" id="KW-0378">Hydrolase</keyword>
<dbReference type="PANTHER" id="PTHR10363:SF2">
    <property type="entry name" value="BLEOMYCIN HYDROLASE"/>
    <property type="match status" value="1"/>
</dbReference>
<accession>A0ABS6DPM9</accession>
<name>A0ABS6DPM9_9MOLU</name>
<dbReference type="RefSeq" id="WP_216488694.1">
    <property type="nucleotide sequence ID" value="NZ_JAHMHH010000001.1"/>
</dbReference>
<comment type="caution">
    <text evidence="5">The sequence shown here is derived from an EMBL/GenBank/DDBJ whole genome shotgun (WGS) entry which is preliminary data.</text>
</comment>
<evidence type="ECO:0000313" key="5">
    <source>
        <dbReference type="EMBL" id="MBU4692272.1"/>
    </source>
</evidence>
<gene>
    <name evidence="5" type="ORF">KQ875_01510</name>
</gene>
<proteinExistence type="inferred from homology"/>
<keyword evidence="4" id="KW-0031">Aminopeptidase</keyword>
<organism evidence="5 6">
    <name type="scientific">Mycoplasma zalophi</name>
    <dbReference type="NCBI Taxonomy" id="191287"/>
    <lineage>
        <taxon>Bacteria</taxon>
        <taxon>Bacillati</taxon>
        <taxon>Mycoplasmatota</taxon>
        <taxon>Mollicutes</taxon>
        <taxon>Mycoplasmataceae</taxon>
        <taxon>Mycoplasma</taxon>
    </lineage>
</organism>
<dbReference type="Pfam" id="PF03051">
    <property type="entry name" value="Peptidase_C1_2"/>
    <property type="match status" value="1"/>
</dbReference>
<evidence type="ECO:0000313" key="6">
    <source>
        <dbReference type="Proteomes" id="UP000718793"/>
    </source>
</evidence>
<evidence type="ECO:0000256" key="4">
    <source>
        <dbReference type="PIRNR" id="PIRNR005700"/>
    </source>
</evidence>
<protein>
    <recommendedName>
        <fullName evidence="4">Aminopeptidase</fullName>
    </recommendedName>
</protein>
<evidence type="ECO:0000256" key="1">
    <source>
        <dbReference type="ARBA" id="ARBA00022670"/>
    </source>
</evidence>
<dbReference type="InterPro" id="IPR000169">
    <property type="entry name" value="Pept_cys_AS"/>
</dbReference>
<dbReference type="EMBL" id="JAHMHH010000001">
    <property type="protein sequence ID" value="MBU4692272.1"/>
    <property type="molecule type" value="Genomic_DNA"/>
</dbReference>
<comment type="similarity">
    <text evidence="4">Belongs to the peptidase C1 family.</text>
</comment>
<dbReference type="CDD" id="cd00585">
    <property type="entry name" value="Peptidase_C1B"/>
    <property type="match status" value="1"/>
</dbReference>
<keyword evidence="6" id="KW-1185">Reference proteome</keyword>
<dbReference type="PROSITE" id="PS00139">
    <property type="entry name" value="THIOL_PROTEASE_CYS"/>
    <property type="match status" value="1"/>
</dbReference>
<evidence type="ECO:0000256" key="2">
    <source>
        <dbReference type="ARBA" id="ARBA00022801"/>
    </source>
</evidence>
<dbReference type="PIRSF" id="PIRSF005700">
    <property type="entry name" value="PepC"/>
    <property type="match status" value="1"/>
</dbReference>
<keyword evidence="1 4" id="KW-0645">Protease</keyword>
<dbReference type="PANTHER" id="PTHR10363">
    <property type="entry name" value="BLEOMYCIN HYDROLASE"/>
    <property type="match status" value="1"/>
</dbReference>
<dbReference type="Proteomes" id="UP000718793">
    <property type="component" value="Unassembled WGS sequence"/>
</dbReference>
<evidence type="ECO:0000256" key="3">
    <source>
        <dbReference type="ARBA" id="ARBA00022807"/>
    </source>
</evidence>